<feature type="region of interest" description="Disordered" evidence="1">
    <location>
        <begin position="75"/>
        <end position="109"/>
    </location>
</feature>
<dbReference type="AlphaFoldDB" id="A0A0S7EVP8"/>
<name>A0A0S7EVP8_9TELE</name>
<evidence type="ECO:0000313" key="2">
    <source>
        <dbReference type="EMBL" id="JAO06926.1"/>
    </source>
</evidence>
<dbReference type="EMBL" id="GBYX01474740">
    <property type="protein sequence ID" value="JAO06926.1"/>
    <property type="molecule type" value="Transcribed_RNA"/>
</dbReference>
<reference evidence="2" key="1">
    <citation type="submission" date="2014-12" db="EMBL/GenBank/DDBJ databases">
        <title>Parallel Evolution in Life History Adaptation Evident in the Tissue-Specific Poeciliopsis prolifica transcriptome.</title>
        <authorList>
            <person name="Jue N.K."/>
            <person name="Foley R.J."/>
            <person name="Obergfell C."/>
            <person name="Reznick D.N."/>
            <person name="O'Neill R.J."/>
            <person name="O'Neill M.J."/>
        </authorList>
    </citation>
    <scope>NUCLEOTIDE SEQUENCE</scope>
</reference>
<sequence length="109" mass="12081">SRSERNSETNKLQVNKSNSACWTTAVPSWLLVAGEKIRIAVQSLKHHVFCKRHICSNSVNITDAQGNLSHSLFTQTLRLSPTQSSKSERASERGRRRSGAEQSGTQQTS</sequence>
<organism evidence="2">
    <name type="scientific">Poeciliopsis prolifica</name>
    <name type="common">blackstripe livebearer</name>
    <dbReference type="NCBI Taxonomy" id="188132"/>
    <lineage>
        <taxon>Eukaryota</taxon>
        <taxon>Metazoa</taxon>
        <taxon>Chordata</taxon>
        <taxon>Craniata</taxon>
        <taxon>Vertebrata</taxon>
        <taxon>Euteleostomi</taxon>
        <taxon>Actinopterygii</taxon>
        <taxon>Neopterygii</taxon>
        <taxon>Teleostei</taxon>
        <taxon>Neoteleostei</taxon>
        <taxon>Acanthomorphata</taxon>
        <taxon>Ovalentaria</taxon>
        <taxon>Atherinomorphae</taxon>
        <taxon>Cyprinodontiformes</taxon>
        <taxon>Poeciliidae</taxon>
        <taxon>Poeciliinae</taxon>
        <taxon>Poeciliopsis</taxon>
    </lineage>
</organism>
<feature type="compositionally biased region" description="Low complexity" evidence="1">
    <location>
        <begin position="100"/>
        <end position="109"/>
    </location>
</feature>
<gene>
    <name evidence="2" type="primary">PPUP7444</name>
</gene>
<proteinExistence type="predicted"/>
<feature type="non-terminal residue" evidence="2">
    <location>
        <position position="1"/>
    </location>
</feature>
<evidence type="ECO:0000256" key="1">
    <source>
        <dbReference type="SAM" id="MobiDB-lite"/>
    </source>
</evidence>
<protein>
    <submittedName>
        <fullName evidence="2">PPUP7444</fullName>
    </submittedName>
</protein>
<accession>A0A0S7EVP8</accession>